<sequence>MINAPDNPPDFERQLALLRARFTAGLVARRDELVNAWSEWNSLAASADGDRPRAVLAIALHRLAGAALSYGYEALGQDARTLEGRITADGARPEGLAMSFAALIADLSDAYSAASGVPPAGPPAEPPPAAQ</sequence>
<feature type="compositionally biased region" description="Pro residues" evidence="1">
    <location>
        <begin position="119"/>
        <end position="131"/>
    </location>
</feature>
<name>A0A104JXC6_BURGA</name>
<dbReference type="EMBL" id="PDDY01000001">
    <property type="protein sequence ID" value="PEH41093.1"/>
    <property type="molecule type" value="Genomic_DNA"/>
</dbReference>
<dbReference type="Proteomes" id="UP000220629">
    <property type="component" value="Unassembled WGS sequence"/>
</dbReference>
<reference evidence="4" key="2">
    <citation type="submission" date="2017-09" db="EMBL/GenBank/DDBJ databases">
        <title>FDA dAtabase for Regulatory Grade micrObial Sequences (FDA-ARGOS): Supporting development and validation of Infectious Disease Dx tests.</title>
        <authorList>
            <person name="Minogue T."/>
            <person name="Wolcott M."/>
            <person name="Wasieloski L."/>
            <person name="Aguilar W."/>
            <person name="Moore D."/>
            <person name="Tallon L."/>
            <person name="Sadzewicz L."/>
            <person name="Ott S."/>
            <person name="Zhao X."/>
            <person name="Nagaraj S."/>
            <person name="Vavikolanu K."/>
            <person name="Aluvathingal J."/>
            <person name="Nadendla S."/>
            <person name="Sichtig H."/>
        </authorList>
    </citation>
    <scope>NUCLEOTIDE SEQUENCE [LARGE SCALE GENOMIC DNA]</scope>
    <source>
        <strain evidence="4">FDAARGOS_390</strain>
    </source>
</reference>
<proteinExistence type="predicted"/>
<evidence type="ECO:0000313" key="4">
    <source>
        <dbReference type="Proteomes" id="UP000220629"/>
    </source>
</evidence>
<dbReference type="SUPFAM" id="SSF47226">
    <property type="entry name" value="Histidine-containing phosphotransfer domain, HPT domain"/>
    <property type="match status" value="1"/>
</dbReference>
<gene>
    <name evidence="2" type="ORF">CRM94_02370</name>
    <name evidence="3" type="ORF">NYZ96_24530</name>
</gene>
<evidence type="ECO:0000313" key="2">
    <source>
        <dbReference type="EMBL" id="PEH41093.1"/>
    </source>
</evidence>
<protein>
    <submittedName>
        <fullName evidence="2">Chemotaxis protein</fullName>
    </submittedName>
</protein>
<reference evidence="2" key="1">
    <citation type="submission" date="2017-09" db="EMBL/GenBank/DDBJ databases">
        <title>FDA dAtabase for Regulatory Grade micrObial Sequences (FDA-ARGOS): Supporting development and validation of Infectious Disease Dx tests.</title>
        <authorList>
            <person name="Minogue T."/>
            <person name="Wolcott M."/>
            <person name="Wasieloski L."/>
            <person name="Aguilar W."/>
            <person name="Moore D."/>
            <person name="Tallon L.J."/>
            <person name="Sadzewicz L."/>
            <person name="Ott S."/>
            <person name="Zhao X."/>
            <person name="Nagaraj S."/>
            <person name="Vavikolanu K."/>
            <person name="Aluvathingal J."/>
            <person name="Nadendla S."/>
            <person name="Sichtig H."/>
        </authorList>
    </citation>
    <scope>NUCLEOTIDE SEQUENCE</scope>
    <source>
        <strain evidence="2">FDAARGOS_390</strain>
    </source>
</reference>
<dbReference type="EMBL" id="CP104215">
    <property type="protein sequence ID" value="UWX74686.1"/>
    <property type="molecule type" value="Genomic_DNA"/>
</dbReference>
<accession>A0A104JXC6</accession>
<reference evidence="3" key="3">
    <citation type="submission" date="2022-09" db="EMBL/GenBank/DDBJ databases">
        <title>Genomic of Burkholderia gladioli.</title>
        <authorList>
            <person name="Wu H."/>
        </authorList>
    </citation>
    <scope>NUCLEOTIDE SEQUENCE</scope>
    <source>
        <strain evidence="3">ZN-S4</strain>
    </source>
</reference>
<feature type="region of interest" description="Disordered" evidence="1">
    <location>
        <begin position="112"/>
        <end position="131"/>
    </location>
</feature>
<dbReference type="RefSeq" id="WP_060001013.1">
    <property type="nucleotide sequence ID" value="NZ_CADEPO010000025.1"/>
</dbReference>
<dbReference type="Proteomes" id="UP001059745">
    <property type="component" value="Chromosome 2"/>
</dbReference>
<evidence type="ECO:0000313" key="3">
    <source>
        <dbReference type="EMBL" id="UWX74686.1"/>
    </source>
</evidence>
<dbReference type="InterPro" id="IPR036641">
    <property type="entry name" value="HPT_dom_sf"/>
</dbReference>
<dbReference type="GO" id="GO:0000160">
    <property type="term" value="P:phosphorelay signal transduction system"/>
    <property type="evidence" value="ECO:0007669"/>
    <property type="project" value="InterPro"/>
</dbReference>
<evidence type="ECO:0000256" key="1">
    <source>
        <dbReference type="SAM" id="MobiDB-lite"/>
    </source>
</evidence>
<dbReference type="AlphaFoldDB" id="A0A104JXC6"/>
<organism evidence="2 4">
    <name type="scientific">Burkholderia gladioli</name>
    <name type="common">Pseudomonas marginata</name>
    <name type="synonym">Phytomonas marginata</name>
    <dbReference type="NCBI Taxonomy" id="28095"/>
    <lineage>
        <taxon>Bacteria</taxon>
        <taxon>Pseudomonadati</taxon>
        <taxon>Pseudomonadota</taxon>
        <taxon>Betaproteobacteria</taxon>
        <taxon>Burkholderiales</taxon>
        <taxon>Burkholderiaceae</taxon>
        <taxon>Burkholderia</taxon>
    </lineage>
</organism>